<dbReference type="SUPFAM" id="SSF54211">
    <property type="entry name" value="Ribosomal protein S5 domain 2-like"/>
    <property type="match status" value="1"/>
</dbReference>
<dbReference type="CDD" id="cd00009">
    <property type="entry name" value="AAA"/>
    <property type="match status" value="1"/>
</dbReference>
<dbReference type="Gene3D" id="3.30.230.10">
    <property type="match status" value="1"/>
</dbReference>
<organism evidence="3 4">
    <name type="scientific">Egicoccus halophilus</name>
    <dbReference type="NCBI Taxonomy" id="1670830"/>
    <lineage>
        <taxon>Bacteria</taxon>
        <taxon>Bacillati</taxon>
        <taxon>Actinomycetota</taxon>
        <taxon>Nitriliruptoria</taxon>
        <taxon>Egicoccales</taxon>
        <taxon>Egicoccaceae</taxon>
        <taxon>Egicoccus</taxon>
    </lineage>
</organism>
<dbReference type="Pfam" id="PF01078">
    <property type="entry name" value="Mg_chelatase"/>
    <property type="match status" value="1"/>
</dbReference>
<feature type="domain" description="AAA+ ATPase" evidence="2">
    <location>
        <begin position="215"/>
        <end position="399"/>
    </location>
</feature>
<comment type="similarity">
    <text evidence="1">Belongs to the Mg-chelatase subunits D/I family. ComM subfamily.</text>
</comment>
<evidence type="ECO:0000313" key="4">
    <source>
        <dbReference type="Proteomes" id="UP000650511"/>
    </source>
</evidence>
<dbReference type="Proteomes" id="UP000650511">
    <property type="component" value="Unassembled WGS sequence"/>
</dbReference>
<dbReference type="InterPro" id="IPR045006">
    <property type="entry name" value="CHLI-like"/>
</dbReference>
<comment type="caution">
    <text evidence="3">The sequence shown here is derived from an EMBL/GenBank/DDBJ whole genome shotgun (WGS) entry which is preliminary data.</text>
</comment>
<gene>
    <name evidence="3" type="ORF">GCM10011354_19350</name>
</gene>
<dbReference type="InterPro" id="IPR000523">
    <property type="entry name" value="Mg_chelatse_chII-like_cat_dom"/>
</dbReference>
<reference evidence="3" key="2">
    <citation type="submission" date="2020-09" db="EMBL/GenBank/DDBJ databases">
        <authorList>
            <person name="Sun Q."/>
            <person name="Zhou Y."/>
        </authorList>
    </citation>
    <scope>NUCLEOTIDE SEQUENCE</scope>
    <source>
        <strain evidence="3">CGMCC 1.14988</strain>
    </source>
</reference>
<dbReference type="AlphaFoldDB" id="A0A8J3EU61"/>
<dbReference type="InterPro" id="IPR027417">
    <property type="entry name" value="P-loop_NTPase"/>
</dbReference>
<keyword evidence="3" id="KW-0378">Hydrolase</keyword>
<sequence>MNAPHGVLAVTHGLALVGLRARTVRIECALAPGIPSLRLVGLPDAAVREAGDRVRTAFARSRLHWPRERIVVNLAPADLPKFGSGFDLAIAAAVLVATRQVPAAALDGAWLFGEVGLDGSVRAVPGVLPAAEGARRAGAARLVVGDPAAPEAALVDGPDVLPVRDLGELRSVLADEQRARRASPAPYVLPGNGPDLRDVRGQAVARRAVELAAAGGHHLLLAGPPGCGKTMLARRLHGLLPPLSLPAALEVASLASLAGERAAEDPLSLEPPLREPHHSVSAAGLIGGGSGIPRPGELSLAHHGLLLLDELLETPRWVLDALRQPLERGEVLITRARAAVRYPASVLLVAATNPCPCGYLGSPTRACTCRPDRIERYRARLSGPLLDRLDLQVELRPVERDQLAGPPDGEDTATVAARVADARELAARRWGEGVWNRDAPAEQLRSTCRPTALRALARAVEDLGLSARSFDRSLRVARTIADLDDAERVDTVHVEEAVAYRLADAVAV</sequence>
<name>A0A8J3EU61_9ACTN</name>
<evidence type="ECO:0000313" key="3">
    <source>
        <dbReference type="EMBL" id="GGI06490.1"/>
    </source>
</evidence>
<protein>
    <submittedName>
        <fullName evidence="3">ATP-dependent protease</fullName>
    </submittedName>
</protein>
<dbReference type="InterPro" id="IPR020568">
    <property type="entry name" value="Ribosomal_Su5_D2-typ_SF"/>
</dbReference>
<dbReference type="Pfam" id="PF13335">
    <property type="entry name" value="Mg_chelatase_C"/>
    <property type="match status" value="1"/>
</dbReference>
<keyword evidence="4" id="KW-1185">Reference proteome</keyword>
<dbReference type="SUPFAM" id="SSF52540">
    <property type="entry name" value="P-loop containing nucleoside triphosphate hydrolases"/>
    <property type="match status" value="1"/>
</dbReference>
<accession>A0A8J3EU61</accession>
<reference evidence="3" key="1">
    <citation type="journal article" date="2014" name="Int. J. Syst. Evol. Microbiol.">
        <title>Complete genome sequence of Corynebacterium casei LMG S-19264T (=DSM 44701T), isolated from a smear-ripened cheese.</title>
        <authorList>
            <consortium name="US DOE Joint Genome Institute (JGI-PGF)"/>
            <person name="Walter F."/>
            <person name="Albersmeier A."/>
            <person name="Kalinowski J."/>
            <person name="Ruckert C."/>
        </authorList>
    </citation>
    <scope>NUCLEOTIDE SEQUENCE</scope>
    <source>
        <strain evidence="3">CGMCC 1.14988</strain>
    </source>
</reference>
<dbReference type="SMART" id="SM00382">
    <property type="entry name" value="AAA"/>
    <property type="match status" value="1"/>
</dbReference>
<dbReference type="PANTHER" id="PTHR32039">
    <property type="entry name" value="MAGNESIUM-CHELATASE SUBUNIT CHLI"/>
    <property type="match status" value="1"/>
</dbReference>
<proteinExistence type="inferred from homology"/>
<dbReference type="EMBL" id="BMHA01000006">
    <property type="protein sequence ID" value="GGI06490.1"/>
    <property type="molecule type" value="Genomic_DNA"/>
</dbReference>
<dbReference type="Gene3D" id="3.40.50.300">
    <property type="entry name" value="P-loop containing nucleotide triphosphate hydrolases"/>
    <property type="match status" value="1"/>
</dbReference>
<dbReference type="Pfam" id="PF13541">
    <property type="entry name" value="ChlI"/>
    <property type="match status" value="1"/>
</dbReference>
<keyword evidence="3" id="KW-0645">Protease</keyword>
<dbReference type="InterPro" id="IPR025158">
    <property type="entry name" value="Mg_chelat-rel_C"/>
</dbReference>
<evidence type="ECO:0000259" key="2">
    <source>
        <dbReference type="SMART" id="SM00382"/>
    </source>
</evidence>
<dbReference type="InterPro" id="IPR004482">
    <property type="entry name" value="Mg_chelat-rel"/>
</dbReference>
<evidence type="ECO:0000256" key="1">
    <source>
        <dbReference type="ARBA" id="ARBA00006354"/>
    </source>
</evidence>
<dbReference type="GO" id="GO:0006508">
    <property type="term" value="P:proteolysis"/>
    <property type="evidence" value="ECO:0007669"/>
    <property type="project" value="UniProtKB-KW"/>
</dbReference>
<dbReference type="InterPro" id="IPR003593">
    <property type="entry name" value="AAA+_ATPase"/>
</dbReference>
<dbReference type="GO" id="GO:0005524">
    <property type="term" value="F:ATP binding"/>
    <property type="evidence" value="ECO:0007669"/>
    <property type="project" value="InterPro"/>
</dbReference>
<dbReference type="NCBIfam" id="TIGR00368">
    <property type="entry name" value="YifB family Mg chelatase-like AAA ATPase"/>
    <property type="match status" value="1"/>
</dbReference>
<dbReference type="InterPro" id="IPR014721">
    <property type="entry name" value="Ribsml_uS5_D2-typ_fold_subgr"/>
</dbReference>
<dbReference type="PANTHER" id="PTHR32039:SF7">
    <property type="entry name" value="COMPETENCE PROTEIN COMM"/>
    <property type="match status" value="1"/>
</dbReference>
<dbReference type="GO" id="GO:0008233">
    <property type="term" value="F:peptidase activity"/>
    <property type="evidence" value="ECO:0007669"/>
    <property type="project" value="UniProtKB-KW"/>
</dbReference>
<dbReference type="RefSeq" id="WP_205745274.1">
    <property type="nucleotide sequence ID" value="NZ_BMHA01000006.1"/>
</dbReference>